<evidence type="ECO:0000259" key="9">
    <source>
        <dbReference type="PROSITE" id="PS51272"/>
    </source>
</evidence>
<evidence type="ECO:0000256" key="6">
    <source>
        <dbReference type="RuleBase" id="RU003355"/>
    </source>
</evidence>
<protein>
    <submittedName>
        <fullName evidence="10">S8 family serine peptidase</fullName>
    </submittedName>
</protein>
<feature type="active site" description="Charge relay system" evidence="5">
    <location>
        <position position="175"/>
    </location>
</feature>
<keyword evidence="8" id="KW-0732">Signal</keyword>
<evidence type="ECO:0000256" key="4">
    <source>
        <dbReference type="ARBA" id="ARBA00022825"/>
    </source>
</evidence>
<evidence type="ECO:0000256" key="1">
    <source>
        <dbReference type="ARBA" id="ARBA00011073"/>
    </source>
</evidence>
<sequence length="962" mass="104610">MTRGRSPRLAEIALRCLLAALLLWSAPAAAAAAAGAAPAAAPSAAEGGTGLATPADPAAAGGAREEPHSWLLKWRDPAQAKPLHGTELVRRLETPAAVDIVRPDNPGADTEEWLRRLEETPGVEYVHPNSQVELLSAAGANDPELPKQKHLDQIGAKEAWSIVHDQTDFTIALVDTGVDLDHPDLKDNLVEGKNLVSPGKPPEDDNGHGTSVAGVLAAEGNNEKGIAGILWRAKIMPIKALDSEGFGDEERLGEAILYGVKNGARIIVLSVGLYRYSPFLKDIALYAESKGVLLVAASGNDGLALGAKTEVKYPAAYPTVLAVSGATASNKPEPKSNSGSEIDIAAPWNVYTTAVGGGYKHEEGTSMAAPQAAAAAALVWAVHPEYKPYQIRAALRQSAKDIGSGGLDNTTGYGLLQINKAVRIDLKTDAYEPNDSRDYARRFPLGTKISAELSGGKDRDWYIIDAPYDGSISIQFQGIIGPGDALPTVQMTHYAGNRAQSSKETKLGNQTVEWDVKKGRNYFELKIFKREATIHVPYLLTSTFDISPDSYENNDKQYQATTLLPRSQTITGNFHQTGDRDWFAINFTTGGTLKLSASTDSARVDLALAIQEKEEAMHEMDDNSEGESETLEAITITPGTYYIRIHNAISAQASPIAAQYKLQMEFQTRYTDPNEPNDKSYEATVINPGADYVGVFGSKSDIDWYQLRLAKRSIVRLTVSGIPADNRLKAQLLDKRQQSLYSLQSERNRTVMVREELLEPGVYYIKMTAAAPFDKHYYTVRINADEMVAEFRDIANHWAESVIVQLNKKGIVGGNGDYRFDPNRRITRAEAVSMLVRAFKPRKDSAIVFNDVAAKHWASGAISRAVEAGWAAGYPNGKFGPDQSITREEMSVMLARALKLRTVKPAQSPFTDVEPTRWSAGSLSAMKQEQLIGGYPNALFKPEQNASRAEFASMLIRAINKS</sequence>
<dbReference type="PROSITE" id="PS00138">
    <property type="entry name" value="SUBTILASE_SER"/>
    <property type="match status" value="1"/>
</dbReference>
<dbReference type="Pfam" id="PF00082">
    <property type="entry name" value="Peptidase_S8"/>
    <property type="match status" value="1"/>
</dbReference>
<evidence type="ECO:0000256" key="2">
    <source>
        <dbReference type="ARBA" id="ARBA00022670"/>
    </source>
</evidence>
<keyword evidence="11" id="KW-1185">Reference proteome</keyword>
<evidence type="ECO:0000313" key="11">
    <source>
        <dbReference type="Proteomes" id="UP000812277"/>
    </source>
</evidence>
<gene>
    <name evidence="10" type="ORF">K0T92_09765</name>
</gene>
<dbReference type="PROSITE" id="PS51892">
    <property type="entry name" value="SUBTILASE"/>
    <property type="match status" value="1"/>
</dbReference>
<keyword evidence="2 5" id="KW-0645">Protease</keyword>
<feature type="domain" description="SLH" evidence="9">
    <location>
        <begin position="909"/>
        <end position="962"/>
    </location>
</feature>
<dbReference type="InterPro" id="IPR023827">
    <property type="entry name" value="Peptidase_S8_Asp-AS"/>
</dbReference>
<dbReference type="RefSeq" id="WP_219872274.1">
    <property type="nucleotide sequence ID" value="NZ_JAHZIJ010000005.1"/>
</dbReference>
<feature type="region of interest" description="Disordered" evidence="7">
    <location>
        <begin position="41"/>
        <end position="66"/>
    </location>
</feature>
<comment type="similarity">
    <text evidence="1 5 6">Belongs to the peptidase S8 family.</text>
</comment>
<dbReference type="SUPFAM" id="SSF89260">
    <property type="entry name" value="Collagen-binding domain"/>
    <property type="match status" value="3"/>
</dbReference>
<dbReference type="PROSITE" id="PS00137">
    <property type="entry name" value="SUBTILASE_HIS"/>
    <property type="match status" value="1"/>
</dbReference>
<evidence type="ECO:0000256" key="5">
    <source>
        <dbReference type="PROSITE-ProRule" id="PRU01240"/>
    </source>
</evidence>
<dbReference type="PRINTS" id="PR00723">
    <property type="entry name" value="SUBTILISIN"/>
</dbReference>
<dbReference type="InterPro" id="IPR051048">
    <property type="entry name" value="Peptidase_S8/S53_subtilisin"/>
</dbReference>
<accession>A0ABS7D644</accession>
<feature type="active site" description="Charge relay system" evidence="5">
    <location>
        <position position="366"/>
    </location>
</feature>
<feature type="chain" id="PRO_5045089803" evidence="8">
    <location>
        <begin position="31"/>
        <end position="962"/>
    </location>
</feature>
<dbReference type="InterPro" id="IPR023828">
    <property type="entry name" value="Peptidase_S8_Ser-AS"/>
</dbReference>
<dbReference type="PROSITE" id="PS00136">
    <property type="entry name" value="SUBTILASE_ASP"/>
    <property type="match status" value="1"/>
</dbReference>
<dbReference type="InterPro" id="IPR001119">
    <property type="entry name" value="SLH_dom"/>
</dbReference>
<evidence type="ECO:0000256" key="7">
    <source>
        <dbReference type="SAM" id="MobiDB-lite"/>
    </source>
</evidence>
<evidence type="ECO:0000256" key="3">
    <source>
        <dbReference type="ARBA" id="ARBA00022801"/>
    </source>
</evidence>
<keyword evidence="3 5" id="KW-0378">Hydrolase</keyword>
<evidence type="ECO:0000313" key="10">
    <source>
        <dbReference type="EMBL" id="MBW7475032.1"/>
    </source>
</evidence>
<feature type="domain" description="SLH" evidence="9">
    <location>
        <begin position="845"/>
        <end position="908"/>
    </location>
</feature>
<organism evidence="10 11">
    <name type="scientific">Paenibacillus oenotherae</name>
    <dbReference type="NCBI Taxonomy" id="1435645"/>
    <lineage>
        <taxon>Bacteria</taxon>
        <taxon>Bacillati</taxon>
        <taxon>Bacillota</taxon>
        <taxon>Bacilli</taxon>
        <taxon>Bacillales</taxon>
        <taxon>Paenibacillaceae</taxon>
        <taxon>Paenibacillus</taxon>
    </lineage>
</organism>
<keyword evidence="4 5" id="KW-0720">Serine protease</keyword>
<comment type="caution">
    <text evidence="10">The sequence shown here is derived from an EMBL/GenBank/DDBJ whole genome shotgun (WGS) entry which is preliminary data.</text>
</comment>
<name>A0ABS7D644_9BACL</name>
<reference evidence="10 11" key="1">
    <citation type="submission" date="2021-07" db="EMBL/GenBank/DDBJ databases">
        <title>Paenibacillus radiodurans sp. nov., isolated from the southeastern edge of Tengger Desert.</title>
        <authorList>
            <person name="Zhang G."/>
        </authorList>
    </citation>
    <scope>NUCLEOTIDE SEQUENCE [LARGE SCALE GENOMIC DNA]</scope>
    <source>
        <strain evidence="10 11">DT7-4</strain>
    </source>
</reference>
<proteinExistence type="inferred from homology"/>
<feature type="active site" description="Charge relay system" evidence="5">
    <location>
        <position position="208"/>
    </location>
</feature>
<dbReference type="Proteomes" id="UP000812277">
    <property type="component" value="Unassembled WGS sequence"/>
</dbReference>
<dbReference type="InterPro" id="IPR022398">
    <property type="entry name" value="Peptidase_S8_His-AS"/>
</dbReference>
<dbReference type="InterPro" id="IPR015500">
    <property type="entry name" value="Peptidase_S8_subtilisin-rel"/>
</dbReference>
<dbReference type="InterPro" id="IPR036852">
    <property type="entry name" value="Peptidase_S8/S53_dom_sf"/>
</dbReference>
<feature type="domain" description="SLH" evidence="9">
    <location>
        <begin position="786"/>
        <end position="844"/>
    </location>
</feature>
<dbReference type="Gene3D" id="3.40.50.200">
    <property type="entry name" value="Peptidase S8/S53 domain"/>
    <property type="match status" value="1"/>
</dbReference>
<feature type="compositionally biased region" description="Low complexity" evidence="7">
    <location>
        <begin position="41"/>
        <end position="62"/>
    </location>
</feature>
<dbReference type="SUPFAM" id="SSF52743">
    <property type="entry name" value="Subtilisin-like"/>
    <property type="match status" value="1"/>
</dbReference>
<evidence type="ECO:0000256" key="8">
    <source>
        <dbReference type="SAM" id="SignalP"/>
    </source>
</evidence>
<dbReference type="Pfam" id="PF00395">
    <property type="entry name" value="SLH"/>
    <property type="match status" value="3"/>
</dbReference>
<dbReference type="Gene3D" id="2.60.120.380">
    <property type="match status" value="3"/>
</dbReference>
<dbReference type="EMBL" id="JAHZIJ010000005">
    <property type="protein sequence ID" value="MBW7475032.1"/>
    <property type="molecule type" value="Genomic_DNA"/>
</dbReference>
<dbReference type="PANTHER" id="PTHR43399">
    <property type="entry name" value="SUBTILISIN-RELATED"/>
    <property type="match status" value="1"/>
</dbReference>
<dbReference type="PROSITE" id="PS51272">
    <property type="entry name" value="SLH"/>
    <property type="match status" value="3"/>
</dbReference>
<feature type="signal peptide" evidence="8">
    <location>
        <begin position="1"/>
        <end position="30"/>
    </location>
</feature>
<dbReference type="PANTHER" id="PTHR43399:SF4">
    <property type="entry name" value="CELL WALL-ASSOCIATED PROTEASE"/>
    <property type="match status" value="1"/>
</dbReference>
<dbReference type="InterPro" id="IPR000209">
    <property type="entry name" value="Peptidase_S8/S53_dom"/>
</dbReference>